<evidence type="ECO:0000313" key="9">
    <source>
        <dbReference type="Proteomes" id="UP000249464"/>
    </source>
</evidence>
<evidence type="ECO:0000256" key="7">
    <source>
        <dbReference type="SAM" id="Phobius"/>
    </source>
</evidence>
<evidence type="ECO:0000256" key="6">
    <source>
        <dbReference type="SAM" id="MobiDB-lite"/>
    </source>
</evidence>
<comment type="subcellular location">
    <subcellularLocation>
        <location evidence="1">Mitochondrion membrane</location>
        <topology evidence="1">Multi-pass membrane protein</topology>
    </subcellularLocation>
</comment>
<dbReference type="PANTHER" id="PTHR28234:SF1">
    <property type="entry name" value="NUCLEAR CONTROL OF ATPASE PROTEIN 2"/>
    <property type="match status" value="1"/>
</dbReference>
<evidence type="ECO:0000256" key="2">
    <source>
        <dbReference type="ARBA" id="ARBA00022692"/>
    </source>
</evidence>
<dbReference type="PANTHER" id="PTHR28234">
    <property type="entry name" value="NUCLEAR CONTROL OF ATPASE PROTEIN 2"/>
    <property type="match status" value="1"/>
</dbReference>
<keyword evidence="4" id="KW-0496">Mitochondrion</keyword>
<evidence type="ECO:0000256" key="4">
    <source>
        <dbReference type="ARBA" id="ARBA00023128"/>
    </source>
</evidence>
<sequence length="767" mass="84364">MTYASDLAASLGSSLSSLTPLLLEAADESELDSSSSPTPPVASQPTAVDGIASRAQVIHDRASSLRSVLSKLHPSHPASSFELASLLDQAFPSSSSSPSLSTSSNDRPSLQAQAQSSNQLQSIEYVTLAHMTISAYGLVLKQLMQQASDLAQEDEWWAGRETDAWDQGWYLLQSELSRAEQLAKHSPTDALPPPTATPSRLVSLSMTLVTRLRDLTTTALHSSRPAPSYLSWSTYRDALPPSLLVTAIFPHLATSTGVASPTDVLGPFENDDSTLAVTSSGGVSFSHATRLAKKTTRSLFFLTLSPLALTRQEIFHRRKTIRQTRQSLAISIGELTLAPQPLIDGDHQEQQKANDDDGKNRSERTLPAVLTMTDQEPATLNALKDACWTTLVHLTSAIATSPNSSSNLPSPPEASKPSSAQECARVLHTLLTRTMVAQAKTLETQLEQVSRPPFLTRAWPYLLAVPLVSYGIGRTIYNSRHDLLHYARDAVDTVQRFVMDWVLEPVKGIFETVRGEGGMSLTGKETLKSDLDSLERMVIDFGRDEYKLSEAQLVDLRDKVRAGDLTPVLKAFEHDLKSPLRSAISGSLIRTLLIQVQKVKVDVALAMDGIEKMLRSQQLTFGFVGVAPSILVLFAFGNWIKGFTRRDGSSKKRRKEWGKRCWLSTRQLDLLLAPPRDIEAPTKISKGDRIGEKEKLTQGLVLLCLANLRNYAKRGIFPSRDTQLRQAFLEDVRAIEDEGARAKPEKRAKMVERMWRWGTALGWQGIA</sequence>
<dbReference type="EMBL" id="FQNC01000042">
    <property type="protein sequence ID" value="SGY40564.1"/>
    <property type="molecule type" value="Genomic_DNA"/>
</dbReference>
<evidence type="ECO:0000313" key="8">
    <source>
        <dbReference type="EMBL" id="SGY40564.1"/>
    </source>
</evidence>
<keyword evidence="3 7" id="KW-1133">Transmembrane helix</keyword>
<organism evidence="8 9">
    <name type="scientific">Microbotryum silenes-dioicae</name>
    <dbReference type="NCBI Taxonomy" id="796604"/>
    <lineage>
        <taxon>Eukaryota</taxon>
        <taxon>Fungi</taxon>
        <taxon>Dikarya</taxon>
        <taxon>Basidiomycota</taxon>
        <taxon>Pucciniomycotina</taxon>
        <taxon>Microbotryomycetes</taxon>
        <taxon>Microbotryales</taxon>
        <taxon>Microbotryaceae</taxon>
        <taxon>Microbotryum</taxon>
    </lineage>
</organism>
<gene>
    <name evidence="8" type="primary">BQ5605_C003g02396</name>
    <name evidence="8" type="ORF">BQ5605_C003G02396</name>
</gene>
<feature type="transmembrane region" description="Helical" evidence="7">
    <location>
        <begin position="619"/>
        <end position="640"/>
    </location>
</feature>
<feature type="region of interest" description="Disordered" evidence="6">
    <location>
        <begin position="94"/>
        <end position="115"/>
    </location>
</feature>
<dbReference type="Proteomes" id="UP000249464">
    <property type="component" value="Unassembled WGS sequence"/>
</dbReference>
<dbReference type="GO" id="GO:0005741">
    <property type="term" value="C:mitochondrial outer membrane"/>
    <property type="evidence" value="ECO:0007669"/>
    <property type="project" value="TreeGrafter"/>
</dbReference>
<keyword evidence="2 7" id="KW-0812">Transmembrane</keyword>
<name>A0A2X0NYR6_9BASI</name>
<reference evidence="8 9" key="1">
    <citation type="submission" date="2016-11" db="EMBL/GenBank/DDBJ databases">
        <authorList>
            <person name="Jaros S."/>
            <person name="Januszkiewicz K."/>
            <person name="Wedrychowicz H."/>
        </authorList>
    </citation>
    <scope>NUCLEOTIDE SEQUENCE [LARGE SCALE GENOMIC DNA]</scope>
</reference>
<keyword evidence="9" id="KW-1185">Reference proteome</keyword>
<accession>A0A2X0NYR6</accession>
<protein>
    <submittedName>
        <fullName evidence="8">BQ5605_C003g02396 protein</fullName>
    </submittedName>
</protein>
<dbReference type="STRING" id="796604.A0A2X0NYR6"/>
<feature type="region of interest" description="Disordered" evidence="6">
    <location>
        <begin position="26"/>
        <end position="48"/>
    </location>
</feature>
<keyword evidence="5 7" id="KW-0472">Membrane</keyword>
<dbReference type="InterPro" id="IPR013946">
    <property type="entry name" value="NCA2-like"/>
</dbReference>
<feature type="region of interest" description="Disordered" evidence="6">
    <location>
        <begin position="400"/>
        <end position="421"/>
    </location>
</feature>
<dbReference type="Pfam" id="PF08637">
    <property type="entry name" value="NCA2"/>
    <property type="match status" value="1"/>
</dbReference>
<dbReference type="AlphaFoldDB" id="A0A2X0NYR6"/>
<proteinExistence type="predicted"/>
<evidence type="ECO:0000256" key="1">
    <source>
        <dbReference type="ARBA" id="ARBA00004225"/>
    </source>
</evidence>
<evidence type="ECO:0000256" key="5">
    <source>
        <dbReference type="ARBA" id="ARBA00023136"/>
    </source>
</evidence>
<evidence type="ECO:0000256" key="3">
    <source>
        <dbReference type="ARBA" id="ARBA00022989"/>
    </source>
</evidence>